<dbReference type="Ensembl" id="ENSNGAT00000015797.1">
    <property type="protein sequence ID" value="ENSNGAP00000010270.1"/>
    <property type="gene ID" value="ENSNGAG00000012734.1"/>
</dbReference>
<gene>
    <name evidence="8" type="primary">LOC103749224</name>
</gene>
<dbReference type="Proteomes" id="UP000694381">
    <property type="component" value="Unassembled WGS sequence"/>
</dbReference>
<keyword evidence="2" id="KW-1003">Cell membrane</keyword>
<keyword evidence="5" id="KW-0325">Glycoprotein</keyword>
<dbReference type="InterPro" id="IPR045860">
    <property type="entry name" value="Snake_toxin-like_sf"/>
</dbReference>
<dbReference type="GO" id="GO:0005576">
    <property type="term" value="C:extracellular region"/>
    <property type="evidence" value="ECO:0007669"/>
    <property type="project" value="Ensembl"/>
</dbReference>
<name>A0A8C6QZN0_NANGA</name>
<evidence type="ECO:0000313" key="9">
    <source>
        <dbReference type="Proteomes" id="UP000694381"/>
    </source>
</evidence>
<feature type="chain" id="PRO_5034727472" evidence="6">
    <location>
        <begin position="24"/>
        <end position="249"/>
    </location>
</feature>
<sequence length="249" mass="27225">MEAFCMQYVQFFFVLGTSSWTLAQPLHCEVGRTLSLEEDPGKTFNWTSDKVESCVSGTFCQETLLLIKAARTKTAVLATKSCVPEGPEAMTFVQYTSPPGVIAISYSNYCNNILCNNRTSISQFWRPLETPVSSLSATLRCPTCVALGSCPSAPSQPCPNGTVQCYQGRIELTGGGIDSSVEVKGCTTTTGCRLMARISTIGPMSVKEFCTYQPFLQPRKAENKAPWLLASLWMLELLPLLLLPLTHLP</sequence>
<evidence type="ECO:0000313" key="8">
    <source>
        <dbReference type="Ensembl" id="ENSNGAP00000010270.1"/>
    </source>
</evidence>
<dbReference type="Pfam" id="PF00021">
    <property type="entry name" value="UPAR_LY6"/>
    <property type="match status" value="1"/>
</dbReference>
<dbReference type="InterPro" id="IPR016054">
    <property type="entry name" value="LY6_UPA_recep-like"/>
</dbReference>
<proteinExistence type="predicted"/>
<dbReference type="GO" id="GO:0007339">
    <property type="term" value="P:binding of sperm to zona pellucida"/>
    <property type="evidence" value="ECO:0007669"/>
    <property type="project" value="Ensembl"/>
</dbReference>
<feature type="signal peptide" evidence="6">
    <location>
        <begin position="1"/>
        <end position="23"/>
    </location>
</feature>
<dbReference type="GO" id="GO:0030317">
    <property type="term" value="P:flagellated sperm motility"/>
    <property type="evidence" value="ECO:0007669"/>
    <property type="project" value="Ensembl"/>
</dbReference>
<dbReference type="PANTHER" id="PTHR16529:SF3">
    <property type="entry name" value="TESTIS-EXPRESSED PROTEIN 101"/>
    <property type="match status" value="1"/>
</dbReference>
<dbReference type="GO" id="GO:0044853">
    <property type="term" value="C:plasma membrane raft"/>
    <property type="evidence" value="ECO:0007669"/>
    <property type="project" value="TreeGrafter"/>
</dbReference>
<organism evidence="8 9">
    <name type="scientific">Nannospalax galili</name>
    <name type="common">Northern Israeli blind subterranean mole rat</name>
    <name type="synonym">Spalax galili</name>
    <dbReference type="NCBI Taxonomy" id="1026970"/>
    <lineage>
        <taxon>Eukaryota</taxon>
        <taxon>Metazoa</taxon>
        <taxon>Chordata</taxon>
        <taxon>Craniata</taxon>
        <taxon>Vertebrata</taxon>
        <taxon>Euteleostomi</taxon>
        <taxon>Mammalia</taxon>
        <taxon>Eutheria</taxon>
        <taxon>Euarchontoglires</taxon>
        <taxon>Glires</taxon>
        <taxon>Rodentia</taxon>
        <taxon>Myomorpha</taxon>
        <taxon>Muroidea</taxon>
        <taxon>Spalacidae</taxon>
        <taxon>Spalacinae</taxon>
        <taxon>Nannospalax</taxon>
    </lineage>
</organism>
<evidence type="ECO:0000256" key="5">
    <source>
        <dbReference type="ARBA" id="ARBA00023180"/>
    </source>
</evidence>
<evidence type="ECO:0000256" key="4">
    <source>
        <dbReference type="ARBA" id="ARBA00023136"/>
    </source>
</evidence>
<comment type="subcellular location">
    <subcellularLocation>
        <location evidence="1">Cell membrane</location>
    </subcellularLocation>
</comment>
<evidence type="ECO:0000256" key="2">
    <source>
        <dbReference type="ARBA" id="ARBA00022475"/>
    </source>
</evidence>
<dbReference type="CDD" id="cd23622">
    <property type="entry name" value="TFP_LU_ECD_TEX101_rpt1"/>
    <property type="match status" value="1"/>
</dbReference>
<evidence type="ECO:0000256" key="3">
    <source>
        <dbReference type="ARBA" id="ARBA00022729"/>
    </source>
</evidence>
<keyword evidence="9" id="KW-1185">Reference proteome</keyword>
<feature type="domain" description="UPAR/Ly6" evidence="7">
    <location>
        <begin position="138"/>
        <end position="214"/>
    </location>
</feature>
<dbReference type="GeneTree" id="ENSGT00530000063351"/>
<dbReference type="CDD" id="cd23634">
    <property type="entry name" value="TFP_LU_ECD_TEX101_rpt2"/>
    <property type="match status" value="1"/>
</dbReference>
<evidence type="ECO:0000256" key="1">
    <source>
        <dbReference type="ARBA" id="ARBA00004236"/>
    </source>
</evidence>
<dbReference type="AlphaFoldDB" id="A0A8C6QZN0"/>
<keyword evidence="4" id="KW-0472">Membrane</keyword>
<dbReference type="PANTHER" id="PTHR16529">
    <property type="entry name" value="CD177 ANTIGEN"/>
    <property type="match status" value="1"/>
</dbReference>
<protein>
    <submittedName>
        <fullName evidence="8">Testis expressed gene 101</fullName>
    </submittedName>
</protein>
<dbReference type="InterPro" id="IPR051899">
    <property type="entry name" value="Fert-Immune_med_protein"/>
</dbReference>
<accession>A0A8C6QZN0</accession>
<reference evidence="8" key="2">
    <citation type="submission" date="2025-09" db="UniProtKB">
        <authorList>
            <consortium name="Ensembl"/>
        </authorList>
    </citation>
    <scope>IDENTIFICATION</scope>
</reference>
<reference evidence="8" key="1">
    <citation type="submission" date="2025-08" db="UniProtKB">
        <authorList>
            <consortium name="Ensembl"/>
        </authorList>
    </citation>
    <scope>IDENTIFICATION</scope>
</reference>
<dbReference type="OMA" id="QETVLMI"/>
<evidence type="ECO:0000259" key="7">
    <source>
        <dbReference type="Pfam" id="PF00021"/>
    </source>
</evidence>
<keyword evidence="3 6" id="KW-0732">Signal</keyword>
<dbReference type="GO" id="GO:0002080">
    <property type="term" value="C:acrosomal membrane"/>
    <property type="evidence" value="ECO:0007669"/>
    <property type="project" value="Ensembl"/>
</dbReference>
<evidence type="ECO:0000256" key="6">
    <source>
        <dbReference type="SAM" id="SignalP"/>
    </source>
</evidence>
<dbReference type="SUPFAM" id="SSF57302">
    <property type="entry name" value="Snake toxin-like"/>
    <property type="match status" value="1"/>
</dbReference>
<dbReference type="GO" id="GO:1901317">
    <property type="term" value="P:regulation of flagellated sperm motility"/>
    <property type="evidence" value="ECO:0007669"/>
    <property type="project" value="Ensembl"/>
</dbReference>